<dbReference type="EMBL" id="KN880579">
    <property type="protein sequence ID" value="KIY65727.1"/>
    <property type="molecule type" value="Genomic_DNA"/>
</dbReference>
<feature type="region of interest" description="Disordered" evidence="2">
    <location>
        <begin position="126"/>
        <end position="261"/>
    </location>
</feature>
<name>A0A0D7B5F9_9AGAR</name>
<feature type="compositionally biased region" description="Polar residues" evidence="2">
    <location>
        <begin position="144"/>
        <end position="159"/>
    </location>
</feature>
<dbReference type="AlphaFoldDB" id="A0A0D7B5F9"/>
<keyword evidence="1" id="KW-0175">Coiled coil</keyword>
<accession>A0A0D7B5F9</accession>
<organism evidence="3 4">
    <name type="scientific">Cylindrobasidium torrendii FP15055 ss-10</name>
    <dbReference type="NCBI Taxonomy" id="1314674"/>
    <lineage>
        <taxon>Eukaryota</taxon>
        <taxon>Fungi</taxon>
        <taxon>Dikarya</taxon>
        <taxon>Basidiomycota</taxon>
        <taxon>Agaricomycotina</taxon>
        <taxon>Agaricomycetes</taxon>
        <taxon>Agaricomycetidae</taxon>
        <taxon>Agaricales</taxon>
        <taxon>Marasmiineae</taxon>
        <taxon>Physalacriaceae</taxon>
        <taxon>Cylindrobasidium</taxon>
    </lineage>
</organism>
<keyword evidence="4" id="KW-1185">Reference proteome</keyword>
<evidence type="ECO:0000313" key="4">
    <source>
        <dbReference type="Proteomes" id="UP000054007"/>
    </source>
</evidence>
<protein>
    <submittedName>
        <fullName evidence="3">Uncharacterized protein</fullName>
    </submittedName>
</protein>
<evidence type="ECO:0000256" key="1">
    <source>
        <dbReference type="SAM" id="Coils"/>
    </source>
</evidence>
<feature type="coiled-coil region" evidence="1">
    <location>
        <begin position="334"/>
        <end position="361"/>
    </location>
</feature>
<proteinExistence type="predicted"/>
<evidence type="ECO:0000313" key="3">
    <source>
        <dbReference type="EMBL" id="KIY65727.1"/>
    </source>
</evidence>
<feature type="compositionally biased region" description="Basic and acidic residues" evidence="2">
    <location>
        <begin position="230"/>
        <end position="242"/>
    </location>
</feature>
<evidence type="ECO:0000256" key="2">
    <source>
        <dbReference type="SAM" id="MobiDB-lite"/>
    </source>
</evidence>
<sequence>MCDTHALQQGRHVYAPLPRIPVYGTTCQDSKPLALMSPRASRFKGAATTRLVIPSLPPTSLSSATTLQDCPPSPSAMVLLDEAPTHKALAAKRPAAVRRYGKQSLLLSRNQVALRPLPSSTFTFKATPTSPKCAPKSPTCPSLLKSQPKATLESPNQPASRIRTVALGPHCVGDVTRDSEPAVSNTVTQTDAGKGCNYEDPDSPPRKKSRSSLAMPPSTPRGRRGRKPRARLDKPHRIKKEEADSEPLEVLGPNSISPPQAAVEPPILPKTEHEENLEHDNVLVTTTPDYDYWQEPAPRWDLVPPRPVHTCTETLCGPESKYCEHSLSLGPGPFSDKKRELMNAEKTVKRLQEESAKSSTKRISKAYSDWRYYMMLRRSGAV</sequence>
<gene>
    <name evidence="3" type="ORF">CYLTODRAFT_445171</name>
</gene>
<dbReference type="Proteomes" id="UP000054007">
    <property type="component" value="Unassembled WGS sequence"/>
</dbReference>
<reference evidence="3 4" key="1">
    <citation type="journal article" date="2015" name="Fungal Genet. Biol.">
        <title>Evolution of novel wood decay mechanisms in Agaricales revealed by the genome sequences of Fistulina hepatica and Cylindrobasidium torrendii.</title>
        <authorList>
            <person name="Floudas D."/>
            <person name="Held B.W."/>
            <person name="Riley R."/>
            <person name="Nagy L.G."/>
            <person name="Koehler G."/>
            <person name="Ransdell A.S."/>
            <person name="Younus H."/>
            <person name="Chow J."/>
            <person name="Chiniquy J."/>
            <person name="Lipzen A."/>
            <person name="Tritt A."/>
            <person name="Sun H."/>
            <person name="Haridas S."/>
            <person name="LaButti K."/>
            <person name="Ohm R.A."/>
            <person name="Kues U."/>
            <person name="Blanchette R.A."/>
            <person name="Grigoriev I.V."/>
            <person name="Minto R.E."/>
            <person name="Hibbett D.S."/>
        </authorList>
    </citation>
    <scope>NUCLEOTIDE SEQUENCE [LARGE SCALE GENOMIC DNA]</scope>
    <source>
        <strain evidence="3 4">FP15055 ss-10</strain>
    </source>
</reference>
<feature type="compositionally biased region" description="Polar residues" evidence="2">
    <location>
        <begin position="182"/>
        <end position="191"/>
    </location>
</feature>